<sequence length="136" mass="14756">MIAWGSALREWALANPEGFRLIYGDPIPGYEQPVDGPTDRAARRVCGGLNRLVAEVNPAGRPGAEWSDFPGDYVTKIRTEAPDIAPGTAGLALRVWGRIHGLVTLEIYGHLRSVSNDPAALQRADLLELVEQLRAS</sequence>
<evidence type="ECO:0000313" key="4">
    <source>
        <dbReference type="EMBL" id="QIS12049.1"/>
    </source>
</evidence>
<proteinExistence type="predicted"/>
<name>A0A6G9YFP9_9NOCA</name>
<keyword evidence="5" id="KW-1185">Reference proteome</keyword>
<evidence type="ECO:0000256" key="2">
    <source>
        <dbReference type="ARBA" id="ARBA00023163"/>
    </source>
</evidence>
<accession>A0A6G9YFP9</accession>
<dbReference type="InterPro" id="IPR025996">
    <property type="entry name" value="MT1864/Rv1816-like_C"/>
</dbReference>
<evidence type="ECO:0000259" key="3">
    <source>
        <dbReference type="Pfam" id="PF13305"/>
    </source>
</evidence>
<evidence type="ECO:0000313" key="5">
    <source>
        <dbReference type="Proteomes" id="UP000503540"/>
    </source>
</evidence>
<dbReference type="KEGG" id="nah:F5544_20930"/>
<keyword evidence="2" id="KW-0804">Transcription</keyword>
<gene>
    <name evidence="4" type="ORF">F5544_20930</name>
</gene>
<dbReference type="InterPro" id="IPR036271">
    <property type="entry name" value="Tet_transcr_reg_TetR-rel_C_sf"/>
</dbReference>
<keyword evidence="1" id="KW-0805">Transcription regulation</keyword>
<evidence type="ECO:0000256" key="1">
    <source>
        <dbReference type="ARBA" id="ARBA00023015"/>
    </source>
</evidence>
<dbReference type="EMBL" id="CP046172">
    <property type="protein sequence ID" value="QIS12049.1"/>
    <property type="molecule type" value="Genomic_DNA"/>
</dbReference>
<dbReference type="AlphaFoldDB" id="A0A6G9YFP9"/>
<dbReference type="Proteomes" id="UP000503540">
    <property type="component" value="Chromosome"/>
</dbReference>
<dbReference type="Gene3D" id="1.10.357.10">
    <property type="entry name" value="Tetracycline Repressor, domain 2"/>
    <property type="match status" value="1"/>
</dbReference>
<dbReference type="SUPFAM" id="SSF48498">
    <property type="entry name" value="Tetracyclin repressor-like, C-terminal domain"/>
    <property type="match status" value="1"/>
</dbReference>
<organism evidence="4 5">
    <name type="scientific">Nocardia arthritidis</name>
    <dbReference type="NCBI Taxonomy" id="228602"/>
    <lineage>
        <taxon>Bacteria</taxon>
        <taxon>Bacillati</taxon>
        <taxon>Actinomycetota</taxon>
        <taxon>Actinomycetes</taxon>
        <taxon>Mycobacteriales</taxon>
        <taxon>Nocardiaceae</taxon>
        <taxon>Nocardia</taxon>
    </lineage>
</organism>
<protein>
    <recommendedName>
        <fullName evidence="3">HTH-type transcriptional regulator MT1864/Rv1816-like C-terminal domain-containing protein</fullName>
    </recommendedName>
</protein>
<dbReference type="Pfam" id="PF13305">
    <property type="entry name" value="TetR_C_33"/>
    <property type="match status" value="1"/>
</dbReference>
<reference evidence="4 5" key="1">
    <citation type="journal article" date="2019" name="ACS Chem. Biol.">
        <title>Identification and Mobilization of a Cryptic Antibiotic Biosynthesis Gene Locus from a Human-Pathogenic Nocardia Isolate.</title>
        <authorList>
            <person name="Herisse M."/>
            <person name="Ishida K."/>
            <person name="Porter J.L."/>
            <person name="Howden B."/>
            <person name="Hertweck C."/>
            <person name="Stinear T.P."/>
            <person name="Pidot S.J."/>
        </authorList>
    </citation>
    <scope>NUCLEOTIDE SEQUENCE [LARGE SCALE GENOMIC DNA]</scope>
    <source>
        <strain evidence="4 5">AUSMDU00012717</strain>
    </source>
</reference>
<feature type="domain" description="HTH-type transcriptional regulator MT1864/Rv1816-like C-terminal" evidence="3">
    <location>
        <begin position="2"/>
        <end position="122"/>
    </location>
</feature>
<dbReference type="RefSeq" id="WP_203217615.1">
    <property type="nucleotide sequence ID" value="NZ_CP046172.1"/>
</dbReference>